<sequence length="49" mass="5239">MNLEFAKEVLGSDALDNGFGEEIGCVIISNDDFSQQILGSANMLNFEAA</sequence>
<gene>
    <name evidence="1" type="ORF">MM171B00974_0006</name>
</gene>
<evidence type="ECO:0000313" key="1">
    <source>
        <dbReference type="EMBL" id="QJB02960.1"/>
    </source>
</evidence>
<organism evidence="1">
    <name type="scientific">viral metagenome</name>
    <dbReference type="NCBI Taxonomy" id="1070528"/>
    <lineage>
        <taxon>unclassified sequences</taxon>
        <taxon>metagenomes</taxon>
        <taxon>organismal metagenomes</taxon>
    </lineage>
</organism>
<name>A0A6M3M9T0_9ZZZZ</name>
<protein>
    <submittedName>
        <fullName evidence="1">Uncharacterized protein</fullName>
    </submittedName>
</protein>
<dbReference type="EMBL" id="MT143817">
    <property type="protein sequence ID" value="QJB02960.1"/>
    <property type="molecule type" value="Genomic_DNA"/>
</dbReference>
<accession>A0A6M3M9T0</accession>
<dbReference type="AlphaFoldDB" id="A0A6M3M9T0"/>
<proteinExistence type="predicted"/>
<reference evidence="1" key="1">
    <citation type="submission" date="2020-03" db="EMBL/GenBank/DDBJ databases">
        <title>The deep terrestrial virosphere.</title>
        <authorList>
            <person name="Holmfeldt K."/>
            <person name="Nilsson E."/>
            <person name="Simone D."/>
            <person name="Lopez-Fernandez M."/>
            <person name="Wu X."/>
            <person name="de Brujin I."/>
            <person name="Lundin D."/>
            <person name="Andersson A."/>
            <person name="Bertilsson S."/>
            <person name="Dopson M."/>
        </authorList>
    </citation>
    <scope>NUCLEOTIDE SEQUENCE</scope>
    <source>
        <strain evidence="1">MM171B00974</strain>
    </source>
</reference>